<name>A0ABS5HTZ1_9RHOB</name>
<evidence type="ECO:0008006" key="3">
    <source>
        <dbReference type="Google" id="ProtNLM"/>
    </source>
</evidence>
<accession>A0ABS5HTZ1</accession>
<reference evidence="1 2" key="1">
    <citation type="journal article" date="2021" name="Arch. Microbiol.">
        <title>Thalassobius aquimarinus sp. nov., isolated from the Sea of Japan seashore.</title>
        <authorList>
            <person name="Kurilenko V.V."/>
            <person name="Romanenko L.A."/>
            <person name="Chernysheva N.Y."/>
            <person name="Velansky P.V."/>
            <person name="Tekutyeva L.A."/>
            <person name="Isaeva M.P."/>
            <person name="Mikhailov V.V."/>
        </authorList>
    </citation>
    <scope>NUCLEOTIDE SEQUENCE [LARGE SCALE GENOMIC DNA]</scope>
    <source>
        <strain evidence="1 2">KMM 8518</strain>
    </source>
</reference>
<gene>
    <name evidence="1" type="ORF">IT775_15060</name>
</gene>
<protein>
    <recommendedName>
        <fullName evidence="3">4Fe-4S ferredoxin-type domain-containing protein</fullName>
    </recommendedName>
</protein>
<evidence type="ECO:0000313" key="2">
    <source>
        <dbReference type="Proteomes" id="UP001195941"/>
    </source>
</evidence>
<organism evidence="1 2">
    <name type="scientific">Thalassovita aquimarina</name>
    <dbReference type="NCBI Taxonomy" id="2785917"/>
    <lineage>
        <taxon>Bacteria</taxon>
        <taxon>Pseudomonadati</taxon>
        <taxon>Pseudomonadota</taxon>
        <taxon>Alphaproteobacteria</taxon>
        <taxon>Rhodobacterales</taxon>
        <taxon>Roseobacteraceae</taxon>
        <taxon>Thalassovita</taxon>
    </lineage>
</organism>
<proteinExistence type="predicted"/>
<comment type="caution">
    <text evidence="1">The sequence shown here is derived from an EMBL/GenBank/DDBJ whole genome shotgun (WGS) entry which is preliminary data.</text>
</comment>
<sequence>MEAQRLSGYAPRTAEIGQQLIKMDGPCIGCTGCQGLCRVLIDMMTVPDALLKRESAE</sequence>
<dbReference type="EMBL" id="JADMKU010000015">
    <property type="protein sequence ID" value="MBR9652437.1"/>
    <property type="molecule type" value="Genomic_DNA"/>
</dbReference>
<dbReference type="RefSeq" id="WP_212701962.1">
    <property type="nucleotide sequence ID" value="NZ_JADMKU010000015.1"/>
</dbReference>
<evidence type="ECO:0000313" key="1">
    <source>
        <dbReference type="EMBL" id="MBR9652437.1"/>
    </source>
</evidence>
<keyword evidence="2" id="KW-1185">Reference proteome</keyword>
<dbReference type="Proteomes" id="UP001195941">
    <property type="component" value="Unassembled WGS sequence"/>
</dbReference>